<feature type="domain" description="DUF306" evidence="2">
    <location>
        <begin position="177"/>
        <end position="258"/>
    </location>
</feature>
<feature type="region of interest" description="Disordered" evidence="1">
    <location>
        <begin position="31"/>
        <end position="51"/>
    </location>
</feature>
<evidence type="ECO:0000313" key="3">
    <source>
        <dbReference type="EMBL" id="AFG19402.1"/>
    </source>
</evidence>
<organism evidence="3">
    <name type="scientific">Streptomyces flaveolus</name>
    <dbReference type="NCBI Taxonomy" id="67297"/>
    <lineage>
        <taxon>Bacteria</taxon>
        <taxon>Bacillati</taxon>
        <taxon>Actinomycetota</taxon>
        <taxon>Actinomycetes</taxon>
        <taxon>Kitasatosporales</taxon>
        <taxon>Streptomycetaceae</taxon>
        <taxon>Streptomyces</taxon>
    </lineage>
</organism>
<name>H9TE81_9ACTN</name>
<dbReference type="PANTHER" id="PTHR35535:SF2">
    <property type="entry name" value="DUF306 DOMAIN-CONTAINING PROTEIN"/>
    <property type="match status" value="1"/>
</dbReference>
<feature type="compositionally biased region" description="Low complexity" evidence="1">
    <location>
        <begin position="31"/>
        <end position="47"/>
    </location>
</feature>
<reference evidence="3" key="1">
    <citation type="journal article" date="2011" name="Angew. Chem. Int. Ed. Engl.">
        <title>Transcriptome mining of active biosynthetic pathways and their associated products in Streptomyces flaveolus.</title>
        <authorList>
            <person name="Qu X."/>
            <person name="Lei C."/>
            <person name="Liu W."/>
        </authorList>
    </citation>
    <scope>NUCLEOTIDE SEQUENCE</scope>
    <source>
        <strain evidence="3">DSM 9954</strain>
    </source>
</reference>
<evidence type="ECO:0000259" key="2">
    <source>
        <dbReference type="Pfam" id="PF03724"/>
    </source>
</evidence>
<dbReference type="Pfam" id="PF03724">
    <property type="entry name" value="META"/>
    <property type="match status" value="2"/>
</dbReference>
<protein>
    <submittedName>
        <fullName evidence="3">Lipoprotein</fullName>
    </submittedName>
</protein>
<evidence type="ECO:0000256" key="1">
    <source>
        <dbReference type="SAM" id="MobiDB-lite"/>
    </source>
</evidence>
<dbReference type="InterPro" id="IPR005184">
    <property type="entry name" value="DUF306_Meta_HslJ"/>
</dbReference>
<proteinExistence type="predicted"/>
<keyword evidence="3" id="KW-0449">Lipoprotein</keyword>
<accession>H9TE81</accession>
<dbReference type="Gene3D" id="2.40.128.270">
    <property type="match status" value="2"/>
</dbReference>
<dbReference type="AlphaFoldDB" id="H9TE81"/>
<dbReference type="InterPro" id="IPR053147">
    <property type="entry name" value="Hsp_HslJ-like"/>
</dbReference>
<feature type="domain" description="DUF306" evidence="2">
    <location>
        <begin position="61"/>
        <end position="165"/>
    </location>
</feature>
<dbReference type="PANTHER" id="PTHR35535">
    <property type="entry name" value="HEAT SHOCK PROTEIN HSLJ"/>
    <property type="match status" value="1"/>
</dbReference>
<dbReference type="EMBL" id="JF803483">
    <property type="protein sequence ID" value="AFG19402.1"/>
    <property type="molecule type" value="Genomic_DNA"/>
</dbReference>
<sequence>MFTTVDHGRSVGTTAGILLAVLFLLTACTSSTTAPGRSSPTPTASAPPQGPGGYGGLLLGARWYVQWVTVGGRTTTAPSHAAAWVDFGYDGTVKGDYGCTPFDAPARLTATTLTVGRKTEGTASEASCPAARSAFEKQLRKLFAGPLTVARRVDDLTMDLRNRRGDNVAVKLLWPKGLFGSRWRLDHWIVGDSVAPPPDSEIYFVFHPEGSVTVETGCNDLTGRAVLDGDTLSLYRLTPTTHRTCSSRRMESERALLESDENPRVMRYSALPHSFQAVDDSQGLDYFGYVWTTEPAR</sequence>
<dbReference type="InterPro" id="IPR038670">
    <property type="entry name" value="HslJ-like_sf"/>
</dbReference>